<dbReference type="SUPFAM" id="SSF52540">
    <property type="entry name" value="P-loop containing nucleoside triphosphate hydrolases"/>
    <property type="match status" value="1"/>
</dbReference>
<reference evidence="10 11" key="1">
    <citation type="submission" date="2014-11" db="EMBL/GenBank/DDBJ databases">
        <title>Draft genome sequence of Chelonobacter oris 1662T, associated with respiratory disease in Hermann's Tortoises.</title>
        <authorList>
            <person name="Kudirkiene E."/>
            <person name="Hansen M.J."/>
            <person name="Bojesen A.M."/>
        </authorList>
    </citation>
    <scope>NUCLEOTIDE SEQUENCE [LARGE SCALE GENOMIC DNA]</scope>
    <source>
        <strain evidence="10 11">1662</strain>
    </source>
</reference>
<gene>
    <name evidence="10" type="ORF">OA57_11730</name>
</gene>
<dbReference type="EMBL" id="JSUM01000023">
    <property type="protein sequence ID" value="KGQ69420.1"/>
    <property type="molecule type" value="Genomic_DNA"/>
</dbReference>
<organism evidence="10 11">
    <name type="scientific">Chelonobacter oris</name>
    <dbReference type="NCBI Taxonomy" id="505317"/>
    <lineage>
        <taxon>Bacteria</taxon>
        <taxon>Pseudomonadati</taxon>
        <taxon>Pseudomonadota</taxon>
        <taxon>Gammaproteobacteria</taxon>
        <taxon>Pasteurellales</taxon>
        <taxon>Pasteurellaceae</taxon>
        <taxon>Chelonobacter</taxon>
    </lineage>
</organism>
<dbReference type="OrthoDB" id="220028at2"/>
<dbReference type="GO" id="GO:0004386">
    <property type="term" value="F:helicase activity"/>
    <property type="evidence" value="ECO:0007669"/>
    <property type="project" value="UniProtKB-KW"/>
</dbReference>
<dbReference type="GO" id="GO:0005524">
    <property type="term" value="F:ATP binding"/>
    <property type="evidence" value="ECO:0007669"/>
    <property type="project" value="UniProtKB-KW"/>
</dbReference>
<dbReference type="AlphaFoldDB" id="A0A0A3AQN7"/>
<evidence type="ECO:0000256" key="2">
    <source>
        <dbReference type="ARBA" id="ARBA00009046"/>
    </source>
</evidence>
<comment type="similarity">
    <text evidence="1">In the N-terminal section; belongs to the CRISPR-associated nuclease Cas3-HD family.</text>
</comment>
<feature type="domain" description="HD Cas3-type" evidence="9">
    <location>
        <begin position="98"/>
        <end position="341"/>
    </location>
</feature>
<dbReference type="Pfam" id="PF22590">
    <property type="entry name" value="Cas3-like_C_2"/>
    <property type="match status" value="1"/>
</dbReference>
<evidence type="ECO:0000256" key="4">
    <source>
        <dbReference type="ARBA" id="ARBA00022741"/>
    </source>
</evidence>
<dbReference type="InterPro" id="IPR027417">
    <property type="entry name" value="P-loop_NTPase"/>
</dbReference>
<evidence type="ECO:0000313" key="10">
    <source>
        <dbReference type="EMBL" id="KGQ69420.1"/>
    </source>
</evidence>
<dbReference type="STRING" id="505317.OA57_11730"/>
<sequence length="1132" mass="129552">MMVIFVSQCEKKALARTRKVLDAFANRIGDNTWQTVITEDGLQTVRQLLRQTASKNTAVSCHWIRSRARSDLLWLVGNRRRFNPQGAVPVNRTRRNVLHSEWENYWQHIAGIQIIVTLAALFHDLGKSTIGFQHKLRQSAVKGDPFRHEWISLKMVEWLLLDCKTDQQWFERLLNINAYLKAPKIPLESFLQQNRDSVNMLNFPPLAQWIAWLIVTHHRIAPFGEVHYNASQIRQLKRDKKYLKAPLFRLYQRMTAVNFWVKNPSALQDLSQKAQEAYWQFETLVLDSPAWQKSLKRWVSKALQHQPLLQLSEQARQDNKPIEDTLLLQFSRLCLMMADYYYSGLDSDDKRRIDGDKAFYALAANTDSAKKQVKQTLDEHLLGVARAAAQFARILPIIATELPRLTRQDSLIKNTAIPGFSWQNSAFQLAKSVQGLSQEHGFFGVNMASTGCGKTIGNARIMYALADKVKGARFTVALGLRVLTLQTGQSYRDNLGLNAEQLAILVGGSAQRKLYEMLNADSSEKTAIEDELDESSAFHTVWGSESADEILEGVVDSALDYSRYDNLNLEMILESQKAGQLLFSPVTVCTVDHLIQASECKRGGRYMVPILRLLSSDLILDEPDDFDQADLPALTRLVHLVGLFGGRVLLSSATLPPDLIQGLFNGYWAGRAVYHRHQGKTPPSVVCAWIDEQADAMKTVQCQNSNDFSREHSAFIIKRVDFLQRQPIRRMAEILPVAMQYQQEMPELFFDELAQQLADAALSLHQRHHIKHEDAITTLSIGLIRIANTKNIIQIAEAFNRAVKLKDDVHIHLCCYHAKQLLLLRNMLENRLDRTLKRDAAQPQAIFKQTDICSAIKKQPAKQHVFIVLATPVAEVGRDHDYDWAIVEPSSMRSIIQLAGRIWRHRPNKTAESSNLMILQKNIRALQQETIAFTKPGFESEEYKLATHDMTRLMPIEQRQRVDSIVRIRKPELLCPDRTLADLEHQVIKDLLNHDDINFVNAYWHETTTSNRATSHLQILSPFRAGRSEEEWLLIPNDDGFEVYSAEQVKKQTLAASARHNHYIQYQAMSFQNPQVSPWLCMDLTTALVRLQQQYSPPRSVNGLAIAYSRVGLEEQRHGWCFNEWLGFWRNK</sequence>
<keyword evidence="4" id="KW-0547">Nucleotide-binding</keyword>
<comment type="caution">
    <text evidence="10">The sequence shown here is derived from an EMBL/GenBank/DDBJ whole genome shotgun (WGS) entry which is preliminary data.</text>
</comment>
<comment type="similarity">
    <text evidence="2">In the central section; belongs to the CRISPR-associated helicase Cas3 family.</text>
</comment>
<accession>A0A0A3AQN7</accession>
<evidence type="ECO:0000256" key="3">
    <source>
        <dbReference type="ARBA" id="ARBA00022723"/>
    </source>
</evidence>
<keyword evidence="7" id="KW-0067">ATP-binding</keyword>
<evidence type="ECO:0000256" key="7">
    <source>
        <dbReference type="ARBA" id="ARBA00022840"/>
    </source>
</evidence>
<protein>
    <recommendedName>
        <fullName evidence="9">HD Cas3-type domain-containing protein</fullName>
    </recommendedName>
</protein>
<keyword evidence="11" id="KW-1185">Reference proteome</keyword>
<dbReference type="Gene3D" id="1.10.3210.30">
    <property type="match status" value="1"/>
</dbReference>
<keyword evidence="6" id="KW-0347">Helicase</keyword>
<keyword evidence="5" id="KW-0378">Hydrolase</keyword>
<dbReference type="InterPro" id="IPR038257">
    <property type="entry name" value="CRISPR-assoc_Cas3_HD_sf"/>
</dbReference>
<dbReference type="InterPro" id="IPR013395">
    <property type="entry name" value="CRISPR-assoc_Cas3_yers"/>
</dbReference>
<dbReference type="InterPro" id="IPR048823">
    <property type="entry name" value="Cas3_I-F_Cas2"/>
</dbReference>
<evidence type="ECO:0000313" key="11">
    <source>
        <dbReference type="Proteomes" id="UP000030380"/>
    </source>
</evidence>
<evidence type="ECO:0000256" key="6">
    <source>
        <dbReference type="ARBA" id="ARBA00022806"/>
    </source>
</evidence>
<evidence type="ECO:0000256" key="5">
    <source>
        <dbReference type="ARBA" id="ARBA00022801"/>
    </source>
</evidence>
<dbReference type="RefSeq" id="WP_034618105.1">
    <property type="nucleotide sequence ID" value="NZ_JSUM01000023.1"/>
</dbReference>
<keyword evidence="3" id="KW-0479">Metal-binding</keyword>
<dbReference type="GO" id="GO:0051607">
    <property type="term" value="P:defense response to virus"/>
    <property type="evidence" value="ECO:0007669"/>
    <property type="project" value="UniProtKB-KW"/>
</dbReference>
<dbReference type="NCBIfam" id="TIGR02562">
    <property type="entry name" value="cas3_yersinia"/>
    <property type="match status" value="1"/>
</dbReference>
<evidence type="ECO:0000256" key="1">
    <source>
        <dbReference type="ARBA" id="ARBA00006847"/>
    </source>
</evidence>
<dbReference type="InterPro" id="IPR006483">
    <property type="entry name" value="CRISPR-assoc_Cas3_HD"/>
</dbReference>
<dbReference type="Proteomes" id="UP000030380">
    <property type="component" value="Unassembled WGS sequence"/>
</dbReference>
<dbReference type="GO" id="GO:0046872">
    <property type="term" value="F:metal ion binding"/>
    <property type="evidence" value="ECO:0007669"/>
    <property type="project" value="UniProtKB-KW"/>
</dbReference>
<dbReference type="PROSITE" id="PS51643">
    <property type="entry name" value="HD_CAS3"/>
    <property type="match status" value="1"/>
</dbReference>
<dbReference type="Pfam" id="PF21384">
    <property type="entry name" value="Cas3_I-F_Cas2"/>
    <property type="match status" value="1"/>
</dbReference>
<evidence type="ECO:0000259" key="9">
    <source>
        <dbReference type="PROSITE" id="PS51643"/>
    </source>
</evidence>
<dbReference type="GO" id="GO:0016787">
    <property type="term" value="F:hydrolase activity"/>
    <property type="evidence" value="ECO:0007669"/>
    <property type="project" value="UniProtKB-KW"/>
</dbReference>
<proteinExistence type="inferred from homology"/>
<evidence type="ECO:0000256" key="8">
    <source>
        <dbReference type="ARBA" id="ARBA00023118"/>
    </source>
</evidence>
<keyword evidence="8" id="KW-0051">Antiviral defense</keyword>
<name>A0A0A3AQN7_9PAST</name>
<dbReference type="InterPro" id="IPR054712">
    <property type="entry name" value="Cas3-like_dom"/>
</dbReference>